<protein>
    <submittedName>
        <fullName evidence="2">Uncharacterized protein</fullName>
    </submittedName>
</protein>
<keyword evidence="3" id="KW-1185">Reference proteome</keyword>
<accession>A0A9Q0ANU3</accession>
<name>A0A9Q0ANU3_9PEZI</name>
<sequence>MGDRNSFARMREEHVSNVRAVSATRLKMKKYQALLQLIEGVEPELRARFETTCQALEEEEAAALEGEIEAVGLHGADGECLPGLRIQALGESEVGQALLKSFTPMIDRHARQQEPSPSLGNTPTRKMPSSAPSLPGIVARGSPPRPNIISTYVSIPTDVSRGNTRPPRPRRKIGLQSFERASDPESSGDPDEEIPHRPVKRTRTYTDPALARNLSPVRPASEPGLWPPSSSTMATEAPSEAPSGSIRSGLRRAAKPAGSYNEAATFRGLGLLR</sequence>
<proteinExistence type="predicted"/>
<comment type="caution">
    <text evidence="2">The sequence shown here is derived from an EMBL/GenBank/DDBJ whole genome shotgun (WGS) entry which is preliminary data.</text>
</comment>
<feature type="compositionally biased region" description="Polar residues" evidence="1">
    <location>
        <begin position="113"/>
        <end position="124"/>
    </location>
</feature>
<dbReference type="Proteomes" id="UP000829685">
    <property type="component" value="Unassembled WGS sequence"/>
</dbReference>
<evidence type="ECO:0000313" key="3">
    <source>
        <dbReference type="Proteomes" id="UP000829685"/>
    </source>
</evidence>
<reference evidence="2" key="1">
    <citation type="submission" date="2021-03" db="EMBL/GenBank/DDBJ databases">
        <title>Revisited historic fungal species revealed as producer of novel bioactive compounds through whole genome sequencing and comparative genomics.</title>
        <authorList>
            <person name="Vignolle G.A."/>
            <person name="Hochenegger N."/>
            <person name="Mach R.L."/>
            <person name="Mach-Aigner A.R."/>
            <person name="Javad Rahimi M."/>
            <person name="Salim K.A."/>
            <person name="Chan C.M."/>
            <person name="Lim L.B.L."/>
            <person name="Cai F."/>
            <person name="Druzhinina I.S."/>
            <person name="U'Ren J.M."/>
            <person name="Derntl C."/>
        </authorList>
    </citation>
    <scope>NUCLEOTIDE SEQUENCE</scope>
    <source>
        <strain evidence="2">TUCIM 5799</strain>
    </source>
</reference>
<feature type="region of interest" description="Disordered" evidence="1">
    <location>
        <begin position="109"/>
        <end position="273"/>
    </location>
</feature>
<dbReference type="EMBL" id="JAFIMR010000022">
    <property type="protein sequence ID" value="KAI1865084.1"/>
    <property type="molecule type" value="Genomic_DNA"/>
</dbReference>
<organism evidence="2 3">
    <name type="scientific">Neoarthrinium moseri</name>
    <dbReference type="NCBI Taxonomy" id="1658444"/>
    <lineage>
        <taxon>Eukaryota</taxon>
        <taxon>Fungi</taxon>
        <taxon>Dikarya</taxon>
        <taxon>Ascomycota</taxon>
        <taxon>Pezizomycotina</taxon>
        <taxon>Sordariomycetes</taxon>
        <taxon>Xylariomycetidae</taxon>
        <taxon>Amphisphaeriales</taxon>
        <taxon>Apiosporaceae</taxon>
        <taxon>Neoarthrinium</taxon>
    </lineage>
</organism>
<dbReference type="AlphaFoldDB" id="A0A9Q0ANU3"/>
<gene>
    <name evidence="2" type="ORF">JX265_008131</name>
</gene>
<evidence type="ECO:0000313" key="2">
    <source>
        <dbReference type="EMBL" id="KAI1865084.1"/>
    </source>
</evidence>
<evidence type="ECO:0000256" key="1">
    <source>
        <dbReference type="SAM" id="MobiDB-lite"/>
    </source>
</evidence>